<dbReference type="EMBL" id="LAZR01055624">
    <property type="protein sequence ID" value="KKK75961.1"/>
    <property type="molecule type" value="Genomic_DNA"/>
</dbReference>
<name>A0A0F9AUT9_9ZZZZ</name>
<evidence type="ECO:0000313" key="1">
    <source>
        <dbReference type="EMBL" id="KKK75961.1"/>
    </source>
</evidence>
<dbReference type="AlphaFoldDB" id="A0A0F9AUT9"/>
<reference evidence="1" key="1">
    <citation type="journal article" date="2015" name="Nature">
        <title>Complex archaea that bridge the gap between prokaryotes and eukaryotes.</title>
        <authorList>
            <person name="Spang A."/>
            <person name="Saw J.H."/>
            <person name="Jorgensen S.L."/>
            <person name="Zaremba-Niedzwiedzka K."/>
            <person name="Martijn J."/>
            <person name="Lind A.E."/>
            <person name="van Eijk R."/>
            <person name="Schleper C."/>
            <person name="Guy L."/>
            <person name="Ettema T.J."/>
        </authorList>
    </citation>
    <scope>NUCLEOTIDE SEQUENCE</scope>
</reference>
<comment type="caution">
    <text evidence="1">The sequence shown here is derived from an EMBL/GenBank/DDBJ whole genome shotgun (WGS) entry which is preliminary data.</text>
</comment>
<organism evidence="1">
    <name type="scientific">marine sediment metagenome</name>
    <dbReference type="NCBI Taxonomy" id="412755"/>
    <lineage>
        <taxon>unclassified sequences</taxon>
        <taxon>metagenomes</taxon>
        <taxon>ecological metagenomes</taxon>
    </lineage>
</organism>
<accession>A0A0F9AUT9</accession>
<evidence type="ECO:0008006" key="2">
    <source>
        <dbReference type="Google" id="ProtNLM"/>
    </source>
</evidence>
<proteinExistence type="predicted"/>
<protein>
    <recommendedName>
        <fullName evidence="2">HK97 gp10 family phage protein</fullName>
    </recommendedName>
</protein>
<sequence length="158" mass="17068">MSAFSLQSGGTGAALKGGPALDRMLKGLEKKEAKKIVRSAVTKGIKISMRAMKSNAVSMVGGEMGALINSNIQSRAFKRQRPGSFARFLSLKPNVPGFIHRTKDGQEYYIPAQVEFGHDDVAPIPFMRAAADSTRAKTIKRTTDHIKAGILKHAKKAT</sequence>
<gene>
    <name evidence="1" type="ORF">LCGC14_2868500</name>
</gene>